<name>A0A501W923_9BACT</name>
<dbReference type="InterPro" id="IPR051916">
    <property type="entry name" value="GPI-anchor_lipid_remodeler"/>
</dbReference>
<dbReference type="Proteomes" id="UP000316727">
    <property type="component" value="Unassembled WGS sequence"/>
</dbReference>
<dbReference type="PANTHER" id="PTHR14859">
    <property type="entry name" value="CALCOFLUOR WHITE HYPERSENSITIVE PROTEIN PRECURSOR"/>
    <property type="match status" value="1"/>
</dbReference>
<sequence>MSYNIHHANPPSRPGEIDLEAIARVIRDQKADLVALQEVDVNTGRSGTVNQASALAELLGMNFYFARAIDFDGGKYGVAILSRYPLSGMETMSLPETAAPQSEDRVLATATVALPDGRMIRFGSMHLDVSNAANRLQQVQAINQVAAQEKRPFILAGDFNDMPESAAIQELDKLFTRTCGSNCAPTIPVDAPTRTIDFIAFTHASGLEVVSQQVVPERYASDHLPVVATLQFK</sequence>
<dbReference type="Gene3D" id="3.60.10.10">
    <property type="entry name" value="Endonuclease/exonuclease/phosphatase"/>
    <property type="match status" value="1"/>
</dbReference>
<dbReference type="OrthoDB" id="5447300at2"/>
<evidence type="ECO:0000313" key="3">
    <source>
        <dbReference type="Proteomes" id="UP000316727"/>
    </source>
</evidence>
<dbReference type="GO" id="GO:0006506">
    <property type="term" value="P:GPI anchor biosynthetic process"/>
    <property type="evidence" value="ECO:0007669"/>
    <property type="project" value="TreeGrafter"/>
</dbReference>
<dbReference type="PANTHER" id="PTHR14859:SF15">
    <property type="entry name" value="ENDONUCLEASE_EXONUCLEASE_PHOSPHATASE DOMAIN-CONTAINING PROTEIN"/>
    <property type="match status" value="1"/>
</dbReference>
<dbReference type="SUPFAM" id="SSF56219">
    <property type="entry name" value="DNase I-like"/>
    <property type="match status" value="1"/>
</dbReference>
<gene>
    <name evidence="2" type="ORF">FJM65_02620</name>
</gene>
<dbReference type="InterPro" id="IPR005135">
    <property type="entry name" value="Endo/exonuclease/phosphatase"/>
</dbReference>
<dbReference type="GO" id="GO:0004519">
    <property type="term" value="F:endonuclease activity"/>
    <property type="evidence" value="ECO:0007669"/>
    <property type="project" value="UniProtKB-KW"/>
</dbReference>
<keyword evidence="2" id="KW-0255">Endonuclease</keyword>
<dbReference type="GO" id="GO:0016020">
    <property type="term" value="C:membrane"/>
    <property type="evidence" value="ECO:0007669"/>
    <property type="project" value="GOC"/>
</dbReference>
<dbReference type="Pfam" id="PF03372">
    <property type="entry name" value="Exo_endo_phos"/>
    <property type="match status" value="1"/>
</dbReference>
<keyword evidence="3" id="KW-1185">Reference proteome</keyword>
<dbReference type="AlphaFoldDB" id="A0A501W923"/>
<accession>A0A501W923</accession>
<proteinExistence type="predicted"/>
<comment type="caution">
    <text evidence="2">The sequence shown here is derived from an EMBL/GenBank/DDBJ whole genome shotgun (WGS) entry which is preliminary data.</text>
</comment>
<dbReference type="EMBL" id="VFRQ01000001">
    <property type="protein sequence ID" value="TPE46443.1"/>
    <property type="molecule type" value="Genomic_DNA"/>
</dbReference>
<evidence type="ECO:0000259" key="1">
    <source>
        <dbReference type="Pfam" id="PF03372"/>
    </source>
</evidence>
<keyword evidence="2" id="KW-0378">Hydrolase</keyword>
<protein>
    <submittedName>
        <fullName evidence="2">Endonuclease</fullName>
    </submittedName>
</protein>
<dbReference type="InterPro" id="IPR036691">
    <property type="entry name" value="Endo/exonu/phosph_ase_sf"/>
</dbReference>
<reference evidence="2 3" key="1">
    <citation type="submission" date="2019-06" db="EMBL/GenBank/DDBJ databases">
        <title>A novel bacterium of genus Pontibacter, isolated from marine sediment.</title>
        <authorList>
            <person name="Huang H."/>
            <person name="Mo K."/>
            <person name="Hu Y."/>
        </authorList>
    </citation>
    <scope>NUCLEOTIDE SEQUENCE [LARGE SCALE GENOMIC DNA]</scope>
    <source>
        <strain evidence="2 3">HB172049</strain>
    </source>
</reference>
<feature type="domain" description="Endonuclease/exonuclease/phosphatase" evidence="1">
    <location>
        <begin position="1"/>
        <end position="223"/>
    </location>
</feature>
<keyword evidence="2" id="KW-0540">Nuclease</keyword>
<organism evidence="2 3">
    <name type="scientific">Pontibacter mangrovi</name>
    <dbReference type="NCBI Taxonomy" id="2589816"/>
    <lineage>
        <taxon>Bacteria</taxon>
        <taxon>Pseudomonadati</taxon>
        <taxon>Bacteroidota</taxon>
        <taxon>Cytophagia</taxon>
        <taxon>Cytophagales</taxon>
        <taxon>Hymenobacteraceae</taxon>
        <taxon>Pontibacter</taxon>
    </lineage>
</organism>
<evidence type="ECO:0000313" key="2">
    <source>
        <dbReference type="EMBL" id="TPE46443.1"/>
    </source>
</evidence>